<accession>A0A2S2NYL7</accession>
<organism evidence="1">
    <name type="scientific">Schizaphis graminum</name>
    <name type="common">Green bug aphid</name>
    <dbReference type="NCBI Taxonomy" id="13262"/>
    <lineage>
        <taxon>Eukaryota</taxon>
        <taxon>Metazoa</taxon>
        <taxon>Ecdysozoa</taxon>
        <taxon>Arthropoda</taxon>
        <taxon>Hexapoda</taxon>
        <taxon>Insecta</taxon>
        <taxon>Pterygota</taxon>
        <taxon>Neoptera</taxon>
        <taxon>Paraneoptera</taxon>
        <taxon>Hemiptera</taxon>
        <taxon>Sternorrhyncha</taxon>
        <taxon>Aphidomorpha</taxon>
        <taxon>Aphidoidea</taxon>
        <taxon>Aphididae</taxon>
        <taxon>Aphidini</taxon>
        <taxon>Schizaphis</taxon>
    </lineage>
</organism>
<sequence>MKLEKRMISFCRRPGDGGGLVPAAEIFDVGGADQCRHIVGIHNNRGDFSVVPPVRCRRTRRRRRRQRRPCVATYGHRTLRVCGGGRGQLLHNTAVISVLARDNHNNII</sequence>
<evidence type="ECO:0000313" key="1">
    <source>
        <dbReference type="EMBL" id="MBY22313.1"/>
    </source>
</evidence>
<reference evidence="1" key="1">
    <citation type="submission" date="2018-04" db="EMBL/GenBank/DDBJ databases">
        <title>Transcriptome of Schizaphis graminum biotype I.</title>
        <authorList>
            <person name="Scully E.D."/>
            <person name="Geib S.M."/>
            <person name="Palmer N.A."/>
            <person name="Koch K."/>
            <person name="Bradshaw J."/>
            <person name="Heng-Moss T."/>
            <person name="Sarath G."/>
        </authorList>
    </citation>
    <scope>NUCLEOTIDE SEQUENCE</scope>
</reference>
<name>A0A2S2NYL7_SCHGA</name>
<dbReference type="AlphaFoldDB" id="A0A2S2NYL7"/>
<protein>
    <submittedName>
        <fullName evidence="1">Uncharacterized protein</fullName>
    </submittedName>
</protein>
<gene>
    <name evidence="1" type="ORF">g.4227</name>
</gene>
<dbReference type="EMBL" id="GGMR01009694">
    <property type="protein sequence ID" value="MBY22313.1"/>
    <property type="molecule type" value="Transcribed_RNA"/>
</dbReference>
<proteinExistence type="predicted"/>